<comment type="subcellular location">
    <subcellularLocation>
        <location evidence="10">Nucleus</location>
    </subcellularLocation>
    <subcellularLocation>
        <location evidence="10">Chromosome</location>
        <location evidence="10">Telomere</location>
    </subcellularLocation>
</comment>
<evidence type="ECO:0000256" key="6">
    <source>
        <dbReference type="ARBA" id="ARBA00023159"/>
    </source>
</evidence>
<feature type="region of interest" description="Disordered" evidence="11">
    <location>
        <begin position="105"/>
        <end position="126"/>
    </location>
</feature>
<dbReference type="InterPro" id="IPR009057">
    <property type="entry name" value="Homeodomain-like_sf"/>
</dbReference>
<evidence type="ECO:0000256" key="5">
    <source>
        <dbReference type="ARBA" id="ARBA00023015"/>
    </source>
</evidence>
<feature type="domain" description="BRCT" evidence="14">
    <location>
        <begin position="20"/>
        <end position="100"/>
    </location>
</feature>
<comment type="similarity">
    <text evidence="1 10">Belongs to the RAP1 family.</text>
</comment>
<evidence type="ECO:0000259" key="12">
    <source>
        <dbReference type="Pfam" id="PF08914"/>
    </source>
</evidence>
<dbReference type="Proteomes" id="UP000886700">
    <property type="component" value="Unplaced"/>
</dbReference>
<evidence type="ECO:0000256" key="1">
    <source>
        <dbReference type="ARBA" id="ARBA00010467"/>
    </source>
</evidence>
<dbReference type="InterPro" id="IPR038104">
    <property type="entry name" value="Rap1_C_sf"/>
</dbReference>
<dbReference type="PANTHER" id="PTHR16466:SF6">
    <property type="entry name" value="TELOMERIC REPEAT-BINDING FACTOR 2-INTERACTING PROTEIN 1"/>
    <property type="match status" value="1"/>
</dbReference>
<protein>
    <recommendedName>
        <fullName evidence="2 10">Telomeric repeat-binding factor 2-interacting protein 1</fullName>
        <shortName evidence="10">TERF2-interacting telomeric protein 1</shortName>
    </recommendedName>
    <alternativeName>
        <fullName evidence="9 10">Repressor/activator protein 1 homolog</fullName>
    </alternativeName>
</protein>
<organism evidence="15 16">
    <name type="scientific">Mesocricetus auratus</name>
    <name type="common">Golden hamster</name>
    <dbReference type="NCBI Taxonomy" id="10036"/>
    <lineage>
        <taxon>Eukaryota</taxon>
        <taxon>Metazoa</taxon>
        <taxon>Chordata</taxon>
        <taxon>Craniata</taxon>
        <taxon>Vertebrata</taxon>
        <taxon>Euteleostomi</taxon>
        <taxon>Mammalia</taxon>
        <taxon>Eutheria</taxon>
        <taxon>Euarchontoglires</taxon>
        <taxon>Glires</taxon>
        <taxon>Rodentia</taxon>
        <taxon>Myomorpha</taxon>
        <taxon>Muroidea</taxon>
        <taxon>Cricetidae</taxon>
        <taxon>Cricetinae</taxon>
        <taxon>Mesocricetus</taxon>
    </lineage>
</organism>
<keyword evidence="15" id="KW-1185">Reference proteome</keyword>
<keyword evidence="8 10" id="KW-0539">Nucleus</keyword>
<evidence type="ECO:0000259" key="13">
    <source>
        <dbReference type="Pfam" id="PF11626"/>
    </source>
</evidence>
<dbReference type="InterPro" id="IPR039595">
    <property type="entry name" value="TE2IP/Rap1"/>
</dbReference>
<dbReference type="Pfam" id="PF16589">
    <property type="entry name" value="BRCT_2"/>
    <property type="match status" value="1"/>
</dbReference>
<dbReference type="GeneID" id="101827761"/>
<feature type="compositionally biased region" description="Acidic residues" evidence="11">
    <location>
        <begin position="276"/>
        <end position="297"/>
    </location>
</feature>
<dbReference type="PANTHER" id="PTHR16466">
    <property type="entry name" value="TELOMERE REPEAT-BINDING FACTOR 2-INTERACTING PROTEIN 1"/>
    <property type="match status" value="1"/>
</dbReference>
<evidence type="ECO:0000256" key="8">
    <source>
        <dbReference type="ARBA" id="ARBA00023242"/>
    </source>
</evidence>
<evidence type="ECO:0000259" key="14">
    <source>
        <dbReference type="Pfam" id="PF16589"/>
    </source>
</evidence>
<evidence type="ECO:0000313" key="16">
    <source>
        <dbReference type="RefSeq" id="XP_040592524.1"/>
    </source>
</evidence>
<feature type="domain" description="TERF2-interacting telomeric protein 1 Myb" evidence="12">
    <location>
        <begin position="133"/>
        <end position="192"/>
    </location>
</feature>
<comment type="subunit">
    <text evidence="10">Homodimer.</text>
</comment>
<evidence type="ECO:0000256" key="4">
    <source>
        <dbReference type="ARBA" id="ARBA00022895"/>
    </source>
</evidence>
<feature type="compositionally biased region" description="Basic and acidic residues" evidence="11">
    <location>
        <begin position="223"/>
        <end position="247"/>
    </location>
</feature>
<reference evidence="16" key="1">
    <citation type="submission" date="2025-08" db="UniProtKB">
        <authorList>
            <consortium name="RefSeq"/>
        </authorList>
    </citation>
    <scope>IDENTIFICATION</scope>
    <source>
        <tissue evidence="16">Liver</tissue>
    </source>
</reference>
<dbReference type="Gene3D" id="1.10.10.60">
    <property type="entry name" value="Homeodomain-like"/>
    <property type="match status" value="1"/>
</dbReference>
<feature type="domain" description="TRF2-interacting telomeric protein/Rap1 C-terminal" evidence="13">
    <location>
        <begin position="316"/>
        <end position="391"/>
    </location>
</feature>
<keyword evidence="7 10" id="KW-0804">Transcription</keyword>
<name>A0ABM2WP48_MESAU</name>
<evidence type="ECO:0000256" key="2">
    <source>
        <dbReference type="ARBA" id="ARBA00017805"/>
    </source>
</evidence>
<evidence type="ECO:0000256" key="9">
    <source>
        <dbReference type="ARBA" id="ARBA00032471"/>
    </source>
</evidence>
<dbReference type="CDD" id="cd11655">
    <property type="entry name" value="rap1_myb-like"/>
    <property type="match status" value="1"/>
</dbReference>
<keyword evidence="6 10" id="KW-0010">Activator</keyword>
<dbReference type="InterPro" id="IPR036420">
    <property type="entry name" value="BRCT_dom_sf"/>
</dbReference>
<evidence type="ECO:0000256" key="3">
    <source>
        <dbReference type="ARBA" id="ARBA00022454"/>
    </source>
</evidence>
<dbReference type="RefSeq" id="XP_040592524.1">
    <property type="nucleotide sequence ID" value="XM_040736590.1"/>
</dbReference>
<keyword evidence="4 10" id="KW-0779">Telomere</keyword>
<dbReference type="SUPFAM" id="SSF46689">
    <property type="entry name" value="Homeodomain-like"/>
    <property type="match status" value="1"/>
</dbReference>
<sequence length="393" mass="43710">MAEAMDLGKDPNGPTHSSTLFVRGDGSAMSFYVRPSPVKRRLSTLILHGGGTVCRVQEPGAVLLAQPGEALAEASGDFISTQYILDCVERNERLELEAYRLGLTEQAPDAQPGASTEGSTELEPQPLTGRLAYTDADDVAILTYVKENARSPNSVTGNALWKAMEKSSLTQHSWQSLKDRYLKHLRGQEHKYLLGDAPVSPSSQKLKRKAEQDPEAADSGEPQNKRTPDLPEEECVKGETKENDESVKKLFEEATREFEEAVVGESSDFEIHITMCDDDPPTPEEDSETQPDEEEEEPKVSTQEVGTAIKIIRQLMEKFNLDLSTVTQAFLKNSGELEATSSFLECGRRSDGYPIWSRQDDLDLQKDDEDTRNALVKKFGAQNVARRIEFRKK</sequence>
<dbReference type="InterPro" id="IPR015010">
    <property type="entry name" value="TERF2IP_Myb"/>
</dbReference>
<dbReference type="InterPro" id="IPR001357">
    <property type="entry name" value="BRCT_dom"/>
</dbReference>
<feature type="region of interest" description="Disordered" evidence="11">
    <location>
        <begin position="193"/>
        <end position="247"/>
    </location>
</feature>
<keyword evidence="3 10" id="KW-0158">Chromosome</keyword>
<dbReference type="Gene3D" id="3.40.50.10190">
    <property type="entry name" value="BRCT domain"/>
    <property type="match status" value="1"/>
</dbReference>
<keyword evidence="5 10" id="KW-0805">Transcription regulation</keyword>
<dbReference type="Gene3D" id="1.10.10.2170">
    <property type="match status" value="1"/>
</dbReference>
<comment type="function">
    <text evidence="10">Acts both as a regulator of telomere function and as a transcription regulator. Involved in the regulation of telomere length and protection as a component of the shelterin complex (telosome). Does not bind DNA directly: recruited to telomeric double-stranded 5'-TTAGGG-3' repeats via its interaction with terf2. Independently of its function in telomeres, also acts as a transcription regulator: recruited to extratelomeric 5'-TTAGGG-3' sites via its association with terf2 or other factors, and regulates gene expression.</text>
</comment>
<evidence type="ECO:0000256" key="11">
    <source>
        <dbReference type="SAM" id="MobiDB-lite"/>
    </source>
</evidence>
<accession>A0ABM2WP48</accession>
<evidence type="ECO:0000256" key="10">
    <source>
        <dbReference type="RuleBase" id="RU367107"/>
    </source>
</evidence>
<feature type="region of interest" description="Disordered" evidence="11">
    <location>
        <begin position="269"/>
        <end position="304"/>
    </location>
</feature>
<proteinExistence type="inferred from homology"/>
<dbReference type="Pfam" id="PF11626">
    <property type="entry name" value="Rap1_C"/>
    <property type="match status" value="1"/>
</dbReference>
<dbReference type="InterPro" id="IPR021661">
    <property type="entry name" value="Rap1_C"/>
</dbReference>
<dbReference type="Pfam" id="PF08914">
    <property type="entry name" value="Myb_Rap1"/>
    <property type="match status" value="1"/>
</dbReference>
<evidence type="ECO:0000313" key="15">
    <source>
        <dbReference type="Proteomes" id="UP000886700"/>
    </source>
</evidence>
<gene>
    <name evidence="16" type="primary">LOC101827761</name>
</gene>
<evidence type="ECO:0000256" key="7">
    <source>
        <dbReference type="ARBA" id="ARBA00023163"/>
    </source>
</evidence>